<dbReference type="Pfam" id="PF01253">
    <property type="entry name" value="SUI1"/>
    <property type="match status" value="1"/>
</dbReference>
<evidence type="ECO:0000256" key="1">
    <source>
        <dbReference type="ARBA" id="ARBA00005422"/>
    </source>
</evidence>
<dbReference type="PROSITE" id="PS50296">
    <property type="entry name" value="SUI1"/>
    <property type="match status" value="1"/>
</dbReference>
<accession>A0ABQ6HB95</accession>
<keyword evidence="7" id="KW-1185">Reference proteome</keyword>
<dbReference type="Proteomes" id="UP001157134">
    <property type="component" value="Unassembled WGS sequence"/>
</dbReference>
<reference evidence="6 7" key="1">
    <citation type="submission" date="2023-03" db="EMBL/GenBank/DDBJ databases">
        <title>Thalassotalea loyana LMG 22536T draft genome sequence.</title>
        <authorList>
            <person name="Sawabe T."/>
        </authorList>
    </citation>
    <scope>NUCLEOTIDE SEQUENCE [LARGE SCALE GENOMIC DNA]</scope>
    <source>
        <strain evidence="6 7">LMG 22536</strain>
    </source>
</reference>
<gene>
    <name evidence="6" type="ORF">tloyanaT_15110</name>
</gene>
<feature type="domain" description="SUI1" evidence="5">
    <location>
        <begin position="40"/>
        <end position="103"/>
    </location>
</feature>
<dbReference type="PANTHER" id="PTHR12789">
    <property type="entry name" value="DENSITY-REGULATED PROTEIN HOMOLOG"/>
    <property type="match status" value="1"/>
</dbReference>
<sequence length="111" mass="11937">MGNHKMHNDNNLVYSTETGRIKEDKTTSVTPSDGTAKVRRETKGRKGKGVMTISGLGLEPKALKDLASKLKKTCGCGGSVVGETIEIQGDKREQIKTVLEKSGFKVKFIGG</sequence>
<comment type="similarity">
    <text evidence="1">Belongs to the SUI1 family.</text>
</comment>
<dbReference type="Gene3D" id="3.30.780.10">
    <property type="entry name" value="SUI1-like domain"/>
    <property type="match status" value="1"/>
</dbReference>
<keyword evidence="3" id="KW-0648">Protein biosynthesis</keyword>
<dbReference type="CDD" id="cd11567">
    <property type="entry name" value="YciH_like"/>
    <property type="match status" value="1"/>
</dbReference>
<evidence type="ECO:0000256" key="3">
    <source>
        <dbReference type="ARBA" id="ARBA00022917"/>
    </source>
</evidence>
<keyword evidence="6" id="KW-0396">Initiation factor</keyword>
<feature type="region of interest" description="Disordered" evidence="4">
    <location>
        <begin position="1"/>
        <end position="51"/>
    </location>
</feature>
<comment type="caution">
    <text evidence="6">The sequence shown here is derived from an EMBL/GenBank/DDBJ whole genome shotgun (WGS) entry which is preliminary data.</text>
</comment>
<evidence type="ECO:0000256" key="2">
    <source>
        <dbReference type="ARBA" id="ARBA00022845"/>
    </source>
</evidence>
<name>A0ABQ6HB95_9GAMM</name>
<dbReference type="InterPro" id="IPR050318">
    <property type="entry name" value="DENR/SUI1_TIF"/>
</dbReference>
<organism evidence="6 7">
    <name type="scientific">Thalassotalea loyana</name>
    <dbReference type="NCBI Taxonomy" id="280483"/>
    <lineage>
        <taxon>Bacteria</taxon>
        <taxon>Pseudomonadati</taxon>
        <taxon>Pseudomonadota</taxon>
        <taxon>Gammaproteobacteria</taxon>
        <taxon>Alteromonadales</taxon>
        <taxon>Colwelliaceae</taxon>
        <taxon>Thalassotalea</taxon>
    </lineage>
</organism>
<dbReference type="InterPro" id="IPR005872">
    <property type="entry name" value="SUI1_arc_bac"/>
</dbReference>
<protein>
    <submittedName>
        <fullName evidence="6">Translation initiation factor</fullName>
    </submittedName>
</protein>
<dbReference type="GO" id="GO:0003743">
    <property type="term" value="F:translation initiation factor activity"/>
    <property type="evidence" value="ECO:0007669"/>
    <property type="project" value="UniProtKB-KW"/>
</dbReference>
<dbReference type="PIRSF" id="PIRSF037511">
    <property type="entry name" value="Transl_init_SUI1_pro"/>
    <property type="match status" value="1"/>
</dbReference>
<dbReference type="InterPro" id="IPR001950">
    <property type="entry name" value="SUI1"/>
</dbReference>
<proteinExistence type="inferred from homology"/>
<evidence type="ECO:0000313" key="7">
    <source>
        <dbReference type="Proteomes" id="UP001157134"/>
    </source>
</evidence>
<dbReference type="PANTHER" id="PTHR12789:SF0">
    <property type="entry name" value="DENSITY-REGULATED PROTEIN"/>
    <property type="match status" value="1"/>
</dbReference>
<evidence type="ECO:0000259" key="5">
    <source>
        <dbReference type="PROSITE" id="PS50296"/>
    </source>
</evidence>
<evidence type="ECO:0000256" key="4">
    <source>
        <dbReference type="SAM" id="MobiDB-lite"/>
    </source>
</evidence>
<feature type="compositionally biased region" description="Polar residues" evidence="4">
    <location>
        <begin position="9"/>
        <end position="18"/>
    </location>
</feature>
<keyword evidence="2" id="KW-0810">Translation regulation</keyword>
<dbReference type="SUPFAM" id="SSF55159">
    <property type="entry name" value="eIF1-like"/>
    <property type="match status" value="1"/>
</dbReference>
<evidence type="ECO:0000313" key="6">
    <source>
        <dbReference type="EMBL" id="GLX85259.1"/>
    </source>
</evidence>
<dbReference type="InterPro" id="IPR036877">
    <property type="entry name" value="SUI1_dom_sf"/>
</dbReference>
<dbReference type="EMBL" id="BSSV01000002">
    <property type="protein sequence ID" value="GLX85259.1"/>
    <property type="molecule type" value="Genomic_DNA"/>
</dbReference>